<sequence length="268" mass="28911">MGLALAIAETSVFAFGLILFIAQLAAHGIGFWLGRRGATRQANPEAVGVIVGGMLGLLAFVLALTLSFANSRFSEHRQGSVTEANAIGTAWLRAKAVGNARGDAIASLLEDYVQVRADFVRANRDPAAIDALNQRSNAIQSQMWGHLSAIVREQPNPVSAALMSALNDTFDAGTSERFAYYITLPPQLFWLLIGMTLLSMGCLGYQFGLKKQASIVLIVVLTAMWTWVIIEILDLASARLGYIRTGTAVYDWTIQGFKGGVNIPPLPR</sequence>
<dbReference type="InterPro" id="IPR025333">
    <property type="entry name" value="DUF4239"/>
</dbReference>
<dbReference type="AlphaFoldDB" id="A7IKV2"/>
<name>A7IKV2_XANP2</name>
<organism evidence="2 3">
    <name type="scientific">Xanthobacter autotrophicus (strain ATCC BAA-1158 / Py2)</name>
    <dbReference type="NCBI Taxonomy" id="78245"/>
    <lineage>
        <taxon>Bacteria</taxon>
        <taxon>Pseudomonadati</taxon>
        <taxon>Pseudomonadota</taxon>
        <taxon>Alphaproteobacteria</taxon>
        <taxon>Hyphomicrobiales</taxon>
        <taxon>Xanthobacteraceae</taxon>
        <taxon>Xanthobacter</taxon>
    </lineage>
</organism>
<feature type="transmembrane region" description="Helical" evidence="1">
    <location>
        <begin position="188"/>
        <end position="207"/>
    </location>
</feature>
<dbReference type="eggNOG" id="ENOG502Z8P1">
    <property type="taxonomic scope" value="Bacteria"/>
</dbReference>
<dbReference type="Proteomes" id="UP000002417">
    <property type="component" value="Chromosome"/>
</dbReference>
<feature type="transmembrane region" description="Helical" evidence="1">
    <location>
        <begin position="213"/>
        <end position="233"/>
    </location>
</feature>
<accession>A7IKV2</accession>
<reference evidence="2 3" key="1">
    <citation type="submission" date="2007-07" db="EMBL/GenBank/DDBJ databases">
        <title>Complete sequence of chromosome of Xanthobacter autotrophicus Py2.</title>
        <authorList>
            <consortium name="US DOE Joint Genome Institute"/>
            <person name="Copeland A."/>
            <person name="Lucas S."/>
            <person name="Lapidus A."/>
            <person name="Barry K."/>
            <person name="Glavina del Rio T."/>
            <person name="Hammon N."/>
            <person name="Israni S."/>
            <person name="Dalin E."/>
            <person name="Tice H."/>
            <person name="Pitluck S."/>
            <person name="Sims D."/>
            <person name="Brettin T."/>
            <person name="Bruce D."/>
            <person name="Detter J.C."/>
            <person name="Han C."/>
            <person name="Tapia R."/>
            <person name="Brainard J."/>
            <person name="Schmutz J."/>
            <person name="Larimer F."/>
            <person name="Land M."/>
            <person name="Hauser L."/>
            <person name="Kyrpides N."/>
            <person name="Kim E."/>
            <person name="Ensigns S.A."/>
            <person name="Richardson P."/>
        </authorList>
    </citation>
    <scope>NUCLEOTIDE SEQUENCE [LARGE SCALE GENOMIC DNA]</scope>
    <source>
        <strain evidence="3">ATCC BAA-1158 / Py2</strain>
    </source>
</reference>
<keyword evidence="1" id="KW-0472">Membrane</keyword>
<dbReference type="OrthoDB" id="272864at2"/>
<evidence type="ECO:0000313" key="2">
    <source>
        <dbReference type="EMBL" id="ABS68645.1"/>
    </source>
</evidence>
<gene>
    <name evidence="2" type="ordered locus">Xaut_3416</name>
</gene>
<dbReference type="HOGENOM" id="CLU_086345_0_0_5"/>
<evidence type="ECO:0008006" key="4">
    <source>
        <dbReference type="Google" id="ProtNLM"/>
    </source>
</evidence>
<keyword evidence="3" id="KW-1185">Reference proteome</keyword>
<evidence type="ECO:0000313" key="3">
    <source>
        <dbReference type="Proteomes" id="UP000002417"/>
    </source>
</evidence>
<dbReference type="Pfam" id="PF14023">
    <property type="entry name" value="Bestrophin-like"/>
    <property type="match status" value="1"/>
</dbReference>
<protein>
    <recommendedName>
        <fullName evidence="4">DUF4239 domain-containing protein</fullName>
    </recommendedName>
</protein>
<keyword evidence="1" id="KW-0812">Transmembrane</keyword>
<proteinExistence type="predicted"/>
<keyword evidence="1" id="KW-1133">Transmembrane helix</keyword>
<dbReference type="EMBL" id="CP000781">
    <property type="protein sequence ID" value="ABS68645.1"/>
    <property type="molecule type" value="Genomic_DNA"/>
</dbReference>
<dbReference type="KEGG" id="xau:Xaut_3416"/>
<dbReference type="STRING" id="78245.Xaut_3416"/>
<feature type="transmembrane region" description="Helical" evidence="1">
    <location>
        <begin position="46"/>
        <end position="69"/>
    </location>
</feature>
<evidence type="ECO:0000256" key="1">
    <source>
        <dbReference type="SAM" id="Phobius"/>
    </source>
</evidence>
<feature type="transmembrane region" description="Helical" evidence="1">
    <location>
        <begin position="12"/>
        <end position="34"/>
    </location>
</feature>